<dbReference type="RefSeq" id="XP_075099269.1">
    <property type="nucleotide sequence ID" value="XM_075243168.1"/>
</dbReference>
<proteinExistence type="predicted"/>
<protein>
    <submittedName>
        <fullName evidence="2">Uncharacterized protein LOC142176100</fullName>
    </submittedName>
</protein>
<name>A0AC58TPX1_TOBAC</name>
<sequence length="211" mass="24852">MNWIFWNVRGANKKYKRKELRKYMKTKHITLAGIIETKVKEHKAPAVAANVAPNWGILNNYMSAINGRIWLLWDSRLYTVDMLKEEAQLLHCQVNIVESNKTCVITVIYGYDTCEERKSMRDALKTLAQGINIPWLIVGDFSAMLYPQDRIYGNPVQYGEIKNFNNCIHDLLLIEVRWIGDYYIWTNKQQSNERICSRLDRAFGNHEWMME</sequence>
<organism evidence="1 2">
    <name type="scientific">Nicotiana tabacum</name>
    <name type="common">Common tobacco</name>
    <dbReference type="NCBI Taxonomy" id="4097"/>
    <lineage>
        <taxon>Eukaryota</taxon>
        <taxon>Viridiplantae</taxon>
        <taxon>Streptophyta</taxon>
        <taxon>Embryophyta</taxon>
        <taxon>Tracheophyta</taxon>
        <taxon>Spermatophyta</taxon>
        <taxon>Magnoliopsida</taxon>
        <taxon>eudicotyledons</taxon>
        <taxon>Gunneridae</taxon>
        <taxon>Pentapetalae</taxon>
        <taxon>asterids</taxon>
        <taxon>lamiids</taxon>
        <taxon>Solanales</taxon>
        <taxon>Solanaceae</taxon>
        <taxon>Nicotianoideae</taxon>
        <taxon>Nicotianeae</taxon>
        <taxon>Nicotiana</taxon>
    </lineage>
</organism>
<reference evidence="1" key="1">
    <citation type="journal article" date="2014" name="Nat. Commun.">
        <title>The tobacco genome sequence and its comparison with those of tomato and potato.</title>
        <authorList>
            <person name="Sierro N."/>
            <person name="Battey J.N."/>
            <person name="Ouadi S."/>
            <person name="Bakaher N."/>
            <person name="Bovet L."/>
            <person name="Willig A."/>
            <person name="Goepfert S."/>
            <person name="Peitsch M.C."/>
            <person name="Ivanov N.V."/>
        </authorList>
    </citation>
    <scope>NUCLEOTIDE SEQUENCE [LARGE SCALE GENOMIC DNA]</scope>
</reference>
<keyword evidence="1" id="KW-1185">Reference proteome</keyword>
<evidence type="ECO:0000313" key="1">
    <source>
        <dbReference type="Proteomes" id="UP000790787"/>
    </source>
</evidence>
<dbReference type="Proteomes" id="UP000790787">
    <property type="component" value="Chromosome 22"/>
</dbReference>
<reference evidence="2" key="2">
    <citation type="submission" date="2025-08" db="UniProtKB">
        <authorList>
            <consortium name="RefSeq"/>
        </authorList>
    </citation>
    <scope>IDENTIFICATION</scope>
    <source>
        <tissue evidence="2">Leaf</tissue>
    </source>
</reference>
<accession>A0AC58TPX1</accession>
<evidence type="ECO:0000313" key="2">
    <source>
        <dbReference type="RefSeq" id="XP_075099269.1"/>
    </source>
</evidence>
<gene>
    <name evidence="2" type="primary">LOC142176100</name>
</gene>